<dbReference type="InterPro" id="IPR007653">
    <property type="entry name" value="SPC3"/>
</dbReference>
<dbReference type="KEGG" id="ure:UREG_03896"/>
<evidence type="ECO:0000256" key="10">
    <source>
        <dbReference type="ARBA" id="ARBA00045670"/>
    </source>
</evidence>
<name>C4JM38_UNCRE</name>
<evidence type="ECO:0000313" key="13">
    <source>
        <dbReference type="EMBL" id="EEP79050.1"/>
    </source>
</evidence>
<keyword evidence="5" id="KW-0735">Signal-anchor</keyword>
<dbReference type="InParanoid" id="C4JM38"/>
<evidence type="ECO:0000256" key="12">
    <source>
        <dbReference type="SAM" id="Phobius"/>
    </source>
</evidence>
<dbReference type="GO" id="GO:0006465">
    <property type="term" value="P:signal peptide processing"/>
    <property type="evidence" value="ECO:0007669"/>
    <property type="project" value="InterPro"/>
</dbReference>
<dbReference type="eggNOG" id="KOG3372">
    <property type="taxonomic scope" value="Eukaryota"/>
</dbReference>
<dbReference type="GO" id="GO:0045047">
    <property type="term" value="P:protein targeting to ER"/>
    <property type="evidence" value="ECO:0007669"/>
    <property type="project" value="TreeGrafter"/>
</dbReference>
<keyword evidence="7 12" id="KW-0472">Membrane</keyword>
<dbReference type="HOGENOM" id="CLU_558011_0_0_1"/>
<evidence type="ECO:0000313" key="14">
    <source>
        <dbReference type="Proteomes" id="UP000002058"/>
    </source>
</evidence>
<feature type="region of interest" description="Disordered" evidence="11">
    <location>
        <begin position="146"/>
        <end position="179"/>
    </location>
</feature>
<proteinExistence type="inferred from homology"/>
<dbReference type="GO" id="GO:0005787">
    <property type="term" value="C:signal peptidase complex"/>
    <property type="evidence" value="ECO:0007669"/>
    <property type="project" value="InterPro"/>
</dbReference>
<protein>
    <recommendedName>
        <fullName evidence="8">Signal peptidase complex subunit 3</fullName>
    </recommendedName>
    <alternativeName>
        <fullName evidence="9">Microsomal signal peptidase subunit 3</fullName>
    </alternativeName>
</protein>
<dbReference type="AlphaFoldDB" id="C4JM38"/>
<dbReference type="VEuPathDB" id="FungiDB:UREG_03896"/>
<dbReference type="OrthoDB" id="10261524at2759"/>
<evidence type="ECO:0000256" key="9">
    <source>
        <dbReference type="ARBA" id="ARBA00033146"/>
    </source>
</evidence>
<keyword evidence="4" id="KW-0256">Endoplasmic reticulum</keyword>
<evidence type="ECO:0000256" key="1">
    <source>
        <dbReference type="ARBA" id="ARBA00004648"/>
    </source>
</evidence>
<comment type="similarity">
    <text evidence="2">Belongs to the SPCS3 family.</text>
</comment>
<dbReference type="PANTHER" id="PTHR12804">
    <property type="entry name" value="MICROSOMAL SIGNAL PEPTIDASE 23 KD SUBUNIT SPC22/23"/>
    <property type="match status" value="1"/>
</dbReference>
<sequence>MHSALNRFQGVFGFFTTVALVLGLLTSLSVVLHPAEPVTNIELSNIKVIKGRPHYYSVKREEYAQIRFNLDADLSSLFNWNTKQLFVYVLASYPSATSTSSSSSSSSSSTKNLTTTTESIIWDTIIPARVSPYSFSSLKSRLLPSSSSASATKKRRNSNSSSNNTKKDEKVPGKIRLRNQKPKYQITDISGAIAERQNATLIVGWNVQPWIGALQWSSGTNIETNLGGIFGKIFIPRPRAGRSKPFDFPELKGKVKASPQGTGSTPPRLCYPMPSELEKSSRVWRMIVCGPVEPSIEGLCRRFDIVTMAVESSNPIRIGGSQLLGQGSGLECNIKLSTAFDTDNRTSDNRQHYFDIRLPQQLRNTRSQTEIRISLSLNIRRRPTFILHWGIRAICSSRRGLRGGMGVFPRDIAAILDASREYSRSRFGDETAGMASCSTVIVHIFAVKSVDVTGEISATSFSIRKIIASPAKMHGIPEQGQCYIDQKIR</sequence>
<evidence type="ECO:0000256" key="5">
    <source>
        <dbReference type="ARBA" id="ARBA00022968"/>
    </source>
</evidence>
<evidence type="ECO:0000256" key="11">
    <source>
        <dbReference type="SAM" id="MobiDB-lite"/>
    </source>
</evidence>
<feature type="transmembrane region" description="Helical" evidence="12">
    <location>
        <begin position="12"/>
        <end position="32"/>
    </location>
</feature>
<dbReference type="STRING" id="336963.C4JM38"/>
<dbReference type="GeneID" id="8441493"/>
<gene>
    <name evidence="13" type="ORF">UREG_03896</name>
</gene>
<dbReference type="Pfam" id="PF04573">
    <property type="entry name" value="SPC22"/>
    <property type="match status" value="2"/>
</dbReference>
<evidence type="ECO:0000256" key="7">
    <source>
        <dbReference type="ARBA" id="ARBA00023136"/>
    </source>
</evidence>
<dbReference type="EMBL" id="CH476616">
    <property type="protein sequence ID" value="EEP79050.1"/>
    <property type="molecule type" value="Genomic_DNA"/>
</dbReference>
<evidence type="ECO:0000256" key="3">
    <source>
        <dbReference type="ARBA" id="ARBA00022692"/>
    </source>
</evidence>
<evidence type="ECO:0000256" key="6">
    <source>
        <dbReference type="ARBA" id="ARBA00022989"/>
    </source>
</evidence>
<keyword evidence="3 12" id="KW-0812">Transmembrane</keyword>
<reference evidence="14" key="1">
    <citation type="journal article" date="2009" name="Genome Res.">
        <title>Comparative genomic analyses of the human fungal pathogens Coccidioides and their relatives.</title>
        <authorList>
            <person name="Sharpton T.J."/>
            <person name="Stajich J.E."/>
            <person name="Rounsley S.D."/>
            <person name="Gardner M.J."/>
            <person name="Wortman J.R."/>
            <person name="Jordar V.S."/>
            <person name="Maiti R."/>
            <person name="Kodira C.D."/>
            <person name="Neafsey D.E."/>
            <person name="Zeng Q."/>
            <person name="Hung C.-Y."/>
            <person name="McMahan C."/>
            <person name="Muszewska A."/>
            <person name="Grynberg M."/>
            <person name="Mandel M.A."/>
            <person name="Kellner E.M."/>
            <person name="Barker B.M."/>
            <person name="Galgiani J.N."/>
            <person name="Orbach M.J."/>
            <person name="Kirkland T.N."/>
            <person name="Cole G.T."/>
            <person name="Henn M.R."/>
            <person name="Birren B.W."/>
            <person name="Taylor J.W."/>
        </authorList>
    </citation>
    <scope>NUCLEOTIDE SEQUENCE [LARGE SCALE GENOMIC DNA]</scope>
    <source>
        <strain evidence="14">UAMH 1704</strain>
    </source>
</reference>
<dbReference type="Proteomes" id="UP000002058">
    <property type="component" value="Unassembled WGS sequence"/>
</dbReference>
<evidence type="ECO:0000256" key="2">
    <source>
        <dbReference type="ARBA" id="ARBA00009289"/>
    </source>
</evidence>
<keyword evidence="14" id="KW-1185">Reference proteome</keyword>
<evidence type="ECO:0000256" key="8">
    <source>
        <dbReference type="ARBA" id="ARBA00029556"/>
    </source>
</evidence>
<comment type="subcellular location">
    <subcellularLocation>
        <location evidence="1">Endoplasmic reticulum membrane</location>
        <topology evidence="1">Single-pass type II membrane protein</topology>
    </subcellularLocation>
</comment>
<comment type="function">
    <text evidence="10">Essential component of the signal peptidase complex (SPC) which catalyzes the cleavage of N-terminal signal sequences from nascent proteins as they are translocated into the lumen of the endoplasmic reticulum. Essential for the SPC catalytic activity, possibly by stabilizing and positioning the active center of the complex close to the lumenal surface. Essential for viability.</text>
</comment>
<dbReference type="RefSeq" id="XP_002544379.1">
    <property type="nucleotide sequence ID" value="XM_002544333.1"/>
</dbReference>
<feature type="region of interest" description="Disordered" evidence="11">
    <location>
        <begin position="247"/>
        <end position="268"/>
    </location>
</feature>
<dbReference type="PANTHER" id="PTHR12804:SF0">
    <property type="entry name" value="SIGNAL PEPTIDASE COMPLEX SUBUNIT 3"/>
    <property type="match status" value="1"/>
</dbReference>
<accession>C4JM38</accession>
<organism evidence="13 14">
    <name type="scientific">Uncinocarpus reesii (strain UAMH 1704)</name>
    <dbReference type="NCBI Taxonomy" id="336963"/>
    <lineage>
        <taxon>Eukaryota</taxon>
        <taxon>Fungi</taxon>
        <taxon>Dikarya</taxon>
        <taxon>Ascomycota</taxon>
        <taxon>Pezizomycotina</taxon>
        <taxon>Eurotiomycetes</taxon>
        <taxon>Eurotiomycetidae</taxon>
        <taxon>Onygenales</taxon>
        <taxon>Onygenaceae</taxon>
        <taxon>Uncinocarpus</taxon>
    </lineage>
</organism>
<evidence type="ECO:0000256" key="4">
    <source>
        <dbReference type="ARBA" id="ARBA00022824"/>
    </source>
</evidence>
<keyword evidence="6 12" id="KW-1133">Transmembrane helix</keyword>